<keyword evidence="4" id="KW-1185">Reference proteome</keyword>
<gene>
    <name evidence="3" type="ORF">PAPOLLO_LOCUS18804</name>
</gene>
<protein>
    <submittedName>
        <fullName evidence="3">(apollo) hypothetical protein</fullName>
    </submittedName>
</protein>
<proteinExistence type="predicted"/>
<dbReference type="OrthoDB" id="5876240at2759"/>
<evidence type="ECO:0000256" key="1">
    <source>
        <dbReference type="SAM" id="MobiDB-lite"/>
    </source>
</evidence>
<dbReference type="AlphaFoldDB" id="A0A8S3XIP8"/>
<dbReference type="Proteomes" id="UP000691718">
    <property type="component" value="Unassembled WGS sequence"/>
</dbReference>
<evidence type="ECO:0000313" key="3">
    <source>
        <dbReference type="EMBL" id="CAG5027344.1"/>
    </source>
</evidence>
<evidence type="ECO:0000313" key="4">
    <source>
        <dbReference type="Proteomes" id="UP000691718"/>
    </source>
</evidence>
<reference evidence="3" key="1">
    <citation type="submission" date="2021-04" db="EMBL/GenBank/DDBJ databases">
        <authorList>
            <person name="Tunstrom K."/>
        </authorList>
    </citation>
    <scope>NUCLEOTIDE SEQUENCE</scope>
</reference>
<feature type="domain" description="PiggyBac transposable element-derived protein" evidence="2">
    <location>
        <begin position="117"/>
        <end position="197"/>
    </location>
</feature>
<accession>A0A8S3XIP8</accession>
<name>A0A8S3XIP8_PARAO</name>
<feature type="region of interest" description="Disordered" evidence="1">
    <location>
        <begin position="22"/>
        <end position="58"/>
    </location>
</feature>
<organism evidence="3 4">
    <name type="scientific">Parnassius apollo</name>
    <name type="common">Apollo butterfly</name>
    <name type="synonym">Papilio apollo</name>
    <dbReference type="NCBI Taxonomy" id="110799"/>
    <lineage>
        <taxon>Eukaryota</taxon>
        <taxon>Metazoa</taxon>
        <taxon>Ecdysozoa</taxon>
        <taxon>Arthropoda</taxon>
        <taxon>Hexapoda</taxon>
        <taxon>Insecta</taxon>
        <taxon>Pterygota</taxon>
        <taxon>Neoptera</taxon>
        <taxon>Endopterygota</taxon>
        <taxon>Lepidoptera</taxon>
        <taxon>Glossata</taxon>
        <taxon>Ditrysia</taxon>
        <taxon>Papilionoidea</taxon>
        <taxon>Papilionidae</taxon>
        <taxon>Parnassiinae</taxon>
        <taxon>Parnassini</taxon>
        <taxon>Parnassius</taxon>
        <taxon>Parnassius</taxon>
    </lineage>
</organism>
<evidence type="ECO:0000259" key="2">
    <source>
        <dbReference type="Pfam" id="PF13843"/>
    </source>
</evidence>
<comment type="caution">
    <text evidence="3">The sequence shown here is derived from an EMBL/GenBank/DDBJ whole genome shotgun (WGS) entry which is preliminary data.</text>
</comment>
<dbReference type="PANTHER" id="PTHR46599">
    <property type="entry name" value="PIGGYBAC TRANSPOSABLE ELEMENT-DERIVED PROTEIN 4"/>
    <property type="match status" value="1"/>
</dbReference>
<dbReference type="EMBL" id="CAJQZP010001188">
    <property type="protein sequence ID" value="CAG5027344.1"/>
    <property type="molecule type" value="Genomic_DNA"/>
</dbReference>
<sequence length="200" mass="22820">MSRRTNDEDILRYLENSDEELDYCSDSSLDPFHASDEDDPDYEVPQDNRHDSGSSDNETLENINRFIQYSQPQHMHVLEELFLPQNDSDQRDFDDLPMNIAVTKSHRKSGAVGVCSFNGYTWKYCGADETIENLDKPGSIVVKLCRNLLGASRLIVADNFYTSFPLATYLLANQTDLCGTLRKNRKHLPEYVKAKKLTTG</sequence>
<dbReference type="Pfam" id="PF13843">
    <property type="entry name" value="DDE_Tnp_1_7"/>
    <property type="match status" value="1"/>
</dbReference>
<dbReference type="PANTHER" id="PTHR46599:SF3">
    <property type="entry name" value="PIGGYBAC TRANSPOSABLE ELEMENT-DERIVED PROTEIN 4"/>
    <property type="match status" value="1"/>
</dbReference>
<dbReference type="InterPro" id="IPR029526">
    <property type="entry name" value="PGBD"/>
</dbReference>